<dbReference type="Proteomes" id="UP000299102">
    <property type="component" value="Unassembled WGS sequence"/>
</dbReference>
<comment type="caution">
    <text evidence="2">The sequence shown here is derived from an EMBL/GenBank/DDBJ whole genome shotgun (WGS) entry which is preliminary data.</text>
</comment>
<dbReference type="AlphaFoldDB" id="A0A4C1UBK6"/>
<gene>
    <name evidence="2" type="ORF">EVAR_76042_1</name>
</gene>
<feature type="region of interest" description="Disordered" evidence="1">
    <location>
        <begin position="1"/>
        <end position="22"/>
    </location>
</feature>
<organism evidence="2 3">
    <name type="scientific">Eumeta variegata</name>
    <name type="common">Bagworm moth</name>
    <name type="synonym">Eumeta japonica</name>
    <dbReference type="NCBI Taxonomy" id="151549"/>
    <lineage>
        <taxon>Eukaryota</taxon>
        <taxon>Metazoa</taxon>
        <taxon>Ecdysozoa</taxon>
        <taxon>Arthropoda</taxon>
        <taxon>Hexapoda</taxon>
        <taxon>Insecta</taxon>
        <taxon>Pterygota</taxon>
        <taxon>Neoptera</taxon>
        <taxon>Endopterygota</taxon>
        <taxon>Lepidoptera</taxon>
        <taxon>Glossata</taxon>
        <taxon>Ditrysia</taxon>
        <taxon>Tineoidea</taxon>
        <taxon>Psychidae</taxon>
        <taxon>Oiketicinae</taxon>
        <taxon>Eumeta</taxon>
    </lineage>
</organism>
<sequence length="93" mass="10331">MTRGIDALGPMDKQKRNRSGPYTRRRTLIYQIGSRIIRLALGVQGPCYFILGNDLLEGPQGYGLSYEVEPYWVRISPLSTSGCPPNEIKVCGA</sequence>
<evidence type="ECO:0000256" key="1">
    <source>
        <dbReference type="SAM" id="MobiDB-lite"/>
    </source>
</evidence>
<name>A0A4C1UBK6_EUMVA</name>
<dbReference type="EMBL" id="BGZK01000149">
    <property type="protein sequence ID" value="GBP23326.1"/>
    <property type="molecule type" value="Genomic_DNA"/>
</dbReference>
<proteinExistence type="predicted"/>
<reference evidence="2 3" key="1">
    <citation type="journal article" date="2019" name="Commun. Biol.">
        <title>The bagworm genome reveals a unique fibroin gene that provides high tensile strength.</title>
        <authorList>
            <person name="Kono N."/>
            <person name="Nakamura H."/>
            <person name="Ohtoshi R."/>
            <person name="Tomita M."/>
            <person name="Numata K."/>
            <person name="Arakawa K."/>
        </authorList>
    </citation>
    <scope>NUCLEOTIDE SEQUENCE [LARGE SCALE GENOMIC DNA]</scope>
</reference>
<protein>
    <submittedName>
        <fullName evidence="2">Uncharacterized protein</fullName>
    </submittedName>
</protein>
<keyword evidence="3" id="KW-1185">Reference proteome</keyword>
<evidence type="ECO:0000313" key="2">
    <source>
        <dbReference type="EMBL" id="GBP23326.1"/>
    </source>
</evidence>
<evidence type="ECO:0000313" key="3">
    <source>
        <dbReference type="Proteomes" id="UP000299102"/>
    </source>
</evidence>
<accession>A0A4C1UBK6</accession>